<reference evidence="1" key="2">
    <citation type="journal article" date="2015" name="Fish Shellfish Immunol.">
        <title>Early steps in the European eel (Anguilla anguilla)-Vibrio vulnificus interaction in the gills: Role of the RtxA13 toxin.</title>
        <authorList>
            <person name="Callol A."/>
            <person name="Pajuelo D."/>
            <person name="Ebbesson L."/>
            <person name="Teles M."/>
            <person name="MacKenzie S."/>
            <person name="Amaro C."/>
        </authorList>
    </citation>
    <scope>NUCLEOTIDE SEQUENCE</scope>
</reference>
<organism evidence="1">
    <name type="scientific">Anguilla anguilla</name>
    <name type="common">European freshwater eel</name>
    <name type="synonym">Muraena anguilla</name>
    <dbReference type="NCBI Taxonomy" id="7936"/>
    <lineage>
        <taxon>Eukaryota</taxon>
        <taxon>Metazoa</taxon>
        <taxon>Chordata</taxon>
        <taxon>Craniata</taxon>
        <taxon>Vertebrata</taxon>
        <taxon>Euteleostomi</taxon>
        <taxon>Actinopterygii</taxon>
        <taxon>Neopterygii</taxon>
        <taxon>Teleostei</taxon>
        <taxon>Anguilliformes</taxon>
        <taxon>Anguillidae</taxon>
        <taxon>Anguilla</taxon>
    </lineage>
</organism>
<name>A0A0E9QFK0_ANGAN</name>
<dbReference type="AlphaFoldDB" id="A0A0E9QFK0"/>
<evidence type="ECO:0000313" key="1">
    <source>
        <dbReference type="EMBL" id="JAH14878.1"/>
    </source>
</evidence>
<proteinExistence type="predicted"/>
<reference evidence="1" key="1">
    <citation type="submission" date="2014-11" db="EMBL/GenBank/DDBJ databases">
        <authorList>
            <person name="Amaro Gonzalez C."/>
        </authorList>
    </citation>
    <scope>NUCLEOTIDE SEQUENCE</scope>
</reference>
<dbReference type="EMBL" id="GBXM01093699">
    <property type="protein sequence ID" value="JAH14878.1"/>
    <property type="molecule type" value="Transcribed_RNA"/>
</dbReference>
<protein>
    <submittedName>
        <fullName evidence="1">Uncharacterized protein</fullName>
    </submittedName>
</protein>
<accession>A0A0E9QFK0</accession>
<sequence length="28" mass="3306">MVLCVNLIYVDIPSFHSPHQLIIFMNFN</sequence>